<evidence type="ECO:0000313" key="2">
    <source>
        <dbReference type="Proteomes" id="UP000718715"/>
    </source>
</evidence>
<protein>
    <submittedName>
        <fullName evidence="1">Carbon starvation protein A</fullName>
    </submittedName>
</protein>
<dbReference type="Proteomes" id="UP000718715">
    <property type="component" value="Unassembled WGS sequence"/>
</dbReference>
<accession>A0ACD3T1B3</accession>
<comment type="caution">
    <text evidence="1">The sequence shown here is derived from an EMBL/GenBank/DDBJ whole genome shotgun (WGS) entry which is preliminary data.</text>
</comment>
<dbReference type="EMBL" id="PZOJ01000020">
    <property type="protein sequence ID" value="TMX76765.1"/>
    <property type="molecule type" value="Genomic_DNA"/>
</dbReference>
<organism evidence="1 2">
    <name type="scientific">Photobacterium damselae</name>
    <dbReference type="NCBI Taxonomy" id="38293"/>
    <lineage>
        <taxon>Bacteria</taxon>
        <taxon>Pseudomonadati</taxon>
        <taxon>Pseudomonadota</taxon>
        <taxon>Gammaproteobacteria</taxon>
        <taxon>Vibrionales</taxon>
        <taxon>Vibrionaceae</taxon>
        <taxon>Photobacterium</taxon>
    </lineage>
</organism>
<reference evidence="1" key="1">
    <citation type="submission" date="2018-03" db="EMBL/GenBank/DDBJ databases">
        <title>Genomic characterization of a polymicrobial infection associated with a disease outbreak in Pacific white shrimp (Litopenaeus vannamei).</title>
        <authorList>
            <person name="Turner J.W."/>
            <person name="Bachand P.T."/>
            <person name="Tallman J."/>
            <person name="Elledge N.C."/>
            <person name="Pinnell L.J."/>
            <person name="Laughlin R.C."/>
            <person name="Zimba P.V."/>
        </authorList>
    </citation>
    <scope>NUCLEOTIDE SEQUENCE</scope>
    <source>
        <strain evidence="1">Hep-2b-22</strain>
    </source>
</reference>
<gene>
    <name evidence="1" type="ORF">DA092_06815</name>
</gene>
<keyword evidence="2" id="KW-1185">Reference proteome</keyword>
<sequence>MTWFLFCVAALIGGYFIYGTFIEKIFGINEKRQTPAFTKQDGVDYVPMSNKRVYLVQLLNIAGVGPIFGPIMGALYGPAAMLWIVLGCIFAGAVHDYFSGMLSIRNGGASVPTITGRYLGNGAKHFMNIFAIVLLLLVGVVFVSAPAGMITNLINEQTSFNVTMTSMVVVIFAYYVLATIVPIDTIIGRFYPLFGALLIFMSVGLITAIAFSSEHTLLGNFEVSQMFSNLNPNDMPLWPALFITIACGAISGFHATQSPLMARCLENEKNGRFVFYGAMIGEGIIALIWCAIALSFFGSLEELSNAVSNGGPGNVVYSASFGLLGVFGGVIAFLGVVILPITSGDTAFRSSRLILAEYFNMEQKTLRNRLLIATPLFVLGGILTQVDFGIIWRYFGFANQATAVMMLWTASAYLLRHNKLHWITTVPALFMTTVCITFILNNHQLGFGLPMGVSTGLGVAGAIGAMFMVIKRAKASANTDDAKEEQESFETV</sequence>
<proteinExistence type="predicted"/>
<evidence type="ECO:0000313" key="1">
    <source>
        <dbReference type="EMBL" id="TMX76765.1"/>
    </source>
</evidence>
<name>A0ACD3T1B3_PHODM</name>